<dbReference type="EMBL" id="OU896720">
    <property type="protein sequence ID" value="CAG9816426.1"/>
    <property type="molecule type" value="Genomic_DNA"/>
</dbReference>
<evidence type="ECO:0000313" key="3">
    <source>
        <dbReference type="EMBL" id="CAG9816426.1"/>
    </source>
</evidence>
<evidence type="ECO:0000256" key="2">
    <source>
        <dbReference type="SAM" id="SignalP"/>
    </source>
</evidence>
<sequence length="102" mass="10850">MVRTLLLGLLVATICGIAVGSPAAGSVPEGQPFRPDPGQERQEEEDDPGARSERSTNLTGIEAPNATMITPAGLPTYTTVFNTRPYFASFKTNSLPMDCSYS</sequence>
<gene>
    <name evidence="3" type="ORF">PHAECO_LOCUS4014</name>
</gene>
<dbReference type="AlphaFoldDB" id="A0A9N9WZ19"/>
<accession>A0A9N9WZ19</accession>
<reference evidence="3" key="2">
    <citation type="submission" date="2022-10" db="EMBL/GenBank/DDBJ databases">
        <authorList>
            <consortium name="ENA_rothamsted_submissions"/>
            <consortium name="culmorum"/>
            <person name="King R."/>
        </authorList>
    </citation>
    <scope>NUCLEOTIDE SEQUENCE</scope>
</reference>
<keyword evidence="4" id="KW-1185">Reference proteome</keyword>
<feature type="signal peptide" evidence="2">
    <location>
        <begin position="1"/>
        <end position="20"/>
    </location>
</feature>
<name>A0A9N9WZ19_PHACE</name>
<keyword evidence="2" id="KW-0732">Signal</keyword>
<feature type="region of interest" description="Disordered" evidence="1">
    <location>
        <begin position="21"/>
        <end position="57"/>
    </location>
</feature>
<feature type="chain" id="PRO_5040428825" evidence="2">
    <location>
        <begin position="21"/>
        <end position="102"/>
    </location>
</feature>
<dbReference type="Proteomes" id="UP001153737">
    <property type="component" value="Chromosome 14"/>
</dbReference>
<reference evidence="3" key="1">
    <citation type="submission" date="2022-01" db="EMBL/GenBank/DDBJ databases">
        <authorList>
            <person name="King R."/>
        </authorList>
    </citation>
    <scope>NUCLEOTIDE SEQUENCE</scope>
</reference>
<proteinExistence type="predicted"/>
<evidence type="ECO:0000256" key="1">
    <source>
        <dbReference type="SAM" id="MobiDB-lite"/>
    </source>
</evidence>
<dbReference type="OrthoDB" id="5987799at2759"/>
<protein>
    <submittedName>
        <fullName evidence="3">Uncharacterized protein</fullName>
    </submittedName>
</protein>
<organism evidence="3 4">
    <name type="scientific">Phaedon cochleariae</name>
    <name type="common">Mustard beetle</name>
    <dbReference type="NCBI Taxonomy" id="80249"/>
    <lineage>
        <taxon>Eukaryota</taxon>
        <taxon>Metazoa</taxon>
        <taxon>Ecdysozoa</taxon>
        <taxon>Arthropoda</taxon>
        <taxon>Hexapoda</taxon>
        <taxon>Insecta</taxon>
        <taxon>Pterygota</taxon>
        <taxon>Neoptera</taxon>
        <taxon>Endopterygota</taxon>
        <taxon>Coleoptera</taxon>
        <taxon>Polyphaga</taxon>
        <taxon>Cucujiformia</taxon>
        <taxon>Chrysomeloidea</taxon>
        <taxon>Chrysomelidae</taxon>
        <taxon>Chrysomelinae</taxon>
        <taxon>Chrysomelini</taxon>
        <taxon>Phaedon</taxon>
    </lineage>
</organism>
<evidence type="ECO:0000313" key="4">
    <source>
        <dbReference type="Proteomes" id="UP001153737"/>
    </source>
</evidence>